<reference evidence="1 14" key="7">
    <citation type="submission" date="2018-05" db="EMBL/GenBank/DDBJ databases">
        <title>Klebsiella quasipneumonaiae provides a window into carbapenemase gene transfer, plasmid rearrangements and nosocomial acquisition from the hospital environment.</title>
        <authorList>
            <person name="Mathers A.J."/>
            <person name="Vegesana K."/>
            <person name="Stoesser N."/>
            <person name="Crook D."/>
            <person name="Vaughan A."/>
            <person name="Barry K."/>
            <person name="Parikh H."/>
            <person name="Sebra R."/>
            <person name="Kotay S."/>
            <person name="Walker A.S."/>
            <person name="Sheppard A.E."/>
        </authorList>
    </citation>
    <scope>NUCLEOTIDE SEQUENCE [LARGE SCALE GENOMIC DNA]</scope>
    <source>
        <strain evidence="1 14">CAV1761</strain>
    </source>
</reference>
<evidence type="ECO:0000313" key="14">
    <source>
        <dbReference type="Proteomes" id="UP000245399"/>
    </source>
</evidence>
<dbReference type="Proteomes" id="UP000245399">
    <property type="component" value="Chromosome"/>
</dbReference>
<evidence type="ECO:0000313" key="6">
    <source>
        <dbReference type="EMBL" id="OCO84862.1"/>
    </source>
</evidence>
<gene>
    <name evidence="2" type="ORF">AB868_03462</name>
    <name evidence="6" type="ORF">AN695_0214955</name>
    <name evidence="5" type="ORF">C3R40_008355</name>
    <name evidence="8" type="ORF">C3R40_02570</name>
    <name evidence="1" type="ORF">DKC05_26095</name>
    <name evidence="9" type="ORF">DMW51_27525</name>
    <name evidence="7" type="ORF">MC70_008495</name>
    <name evidence="3" type="ORF">RF091_12400</name>
    <name evidence="4" type="ORF">SJ435_02420</name>
</gene>
<proteinExistence type="predicted"/>
<sequence>MRSLPIRLSNKIDDDLNDIARRHGMEKTEVIKMAFALITLADKYWMKQDGTSLGIVREKGEQLEAVGRVVEIFP</sequence>
<dbReference type="Proteomes" id="UP000247823">
    <property type="component" value="Unassembled WGS sequence"/>
</dbReference>
<reference evidence="8" key="6">
    <citation type="submission" date="2018-01" db="EMBL/GenBank/DDBJ databases">
        <title>The opportunistic pathogen Serratia marcescens is an overlooked threat to honeybees.</title>
        <authorList>
            <person name="Raymann K."/>
            <person name="Shaffer Z."/>
            <person name="Coon K."/>
            <person name="Salisbury S."/>
            <person name="Moran N.A."/>
        </authorList>
    </citation>
    <scope>NUCLEOTIDE SEQUENCE [LARGE SCALE GENOMIC DNA]</scope>
    <source>
        <strain evidence="8">KZ19</strain>
    </source>
</reference>
<dbReference type="Proteomes" id="UP001275057">
    <property type="component" value="Unassembled WGS sequence"/>
</dbReference>
<evidence type="ECO:0000313" key="13">
    <source>
        <dbReference type="Proteomes" id="UP000237365"/>
    </source>
</evidence>
<evidence type="ECO:0000313" key="1">
    <source>
        <dbReference type="EMBL" id="AWL70874.1"/>
    </source>
</evidence>
<dbReference type="EMBL" id="CP029449">
    <property type="protein sequence ID" value="AWL70874.1"/>
    <property type="molecule type" value="Genomic_DNA"/>
</dbReference>
<reference evidence="6" key="3">
    <citation type="journal article" date="2017" name="PLoS ONE">
        <title>Genomic and phenotypic characterisation of fluoroquinolone resistance mechanisms in Enterobacteriaceae in Durban, South Africa.</title>
        <authorList>
            <person name="Osei Sekyere J."/>
            <person name="Amoako D.G."/>
        </authorList>
    </citation>
    <scope>NUCLEOTIDE SEQUENCE</scope>
    <source>
        <strain evidence="6">945174350</strain>
    </source>
</reference>
<dbReference type="RefSeq" id="WP_025303190.1">
    <property type="nucleotide sequence ID" value="NZ_ABEXNO020000002.1"/>
</dbReference>
<evidence type="ECO:0000313" key="17">
    <source>
        <dbReference type="Proteomes" id="UP001275057"/>
    </source>
</evidence>
<reference evidence="5 13" key="12">
    <citation type="submission" date="2024-07" db="EMBL/GenBank/DDBJ databases">
        <title>Making a pathogen? Evaluating the impact of protist predation on the evolution of virulence in Serratia marcescens.</title>
        <authorList>
            <person name="Hopkins H."/>
            <person name="Lopezguerra C."/>
            <person name="Lau M.-J."/>
        </authorList>
    </citation>
    <scope>NUCLEOTIDE SEQUENCE [LARGE SCALE GENOMIC DNA]</scope>
    <source>
        <strain evidence="5 13">KZ19</strain>
    </source>
</reference>
<evidence type="ECO:0000313" key="16">
    <source>
        <dbReference type="Proteomes" id="UP001234811"/>
    </source>
</evidence>
<organism evidence="2 11">
    <name type="scientific">Serratia marcescens</name>
    <dbReference type="NCBI Taxonomy" id="615"/>
    <lineage>
        <taxon>Bacteria</taxon>
        <taxon>Pseudomonadati</taxon>
        <taxon>Pseudomonadota</taxon>
        <taxon>Gammaproteobacteria</taxon>
        <taxon>Enterobacterales</taxon>
        <taxon>Yersiniaceae</taxon>
        <taxon>Serratia</taxon>
    </lineage>
</organism>
<name>A0A086FK33_SERMA</name>
<evidence type="ECO:0000313" key="5">
    <source>
        <dbReference type="EMBL" id="MEX3186625.1"/>
    </source>
</evidence>
<reference evidence="10" key="4">
    <citation type="submission" date="2017-12" db="EMBL/GenBank/DDBJ databases">
        <title>FDA dAtabase for Regulatory Grade micrObial Sequences (FDA-ARGOS): Supporting development and validation of Infectious Disease Dx tests.</title>
        <authorList>
            <person name="Campos J."/>
            <person name="Goldberg B."/>
            <person name="Tallon L."/>
            <person name="Sadzewicz L."/>
            <person name="Sengamalay N."/>
            <person name="Ott S."/>
            <person name="Godinez A."/>
            <person name="Nagaraj S."/>
            <person name="Vavikolanu K."/>
            <person name="Vyas G."/>
            <person name="Nadendla S."/>
            <person name="Aluvathingal J."/>
            <person name="Geyer C."/>
            <person name="Nandy P."/>
            <person name="Hobson J."/>
            <person name="Sichtig H."/>
        </authorList>
    </citation>
    <scope>NUCLEOTIDE SEQUENCE [LARGE SCALE GENOMIC DNA]</scope>
    <source>
        <strain evidence="10">FDAARGOS_79</strain>
    </source>
</reference>
<dbReference type="EMBL" id="LJEX02000093">
    <property type="protein sequence ID" value="OCO84862.1"/>
    <property type="molecule type" value="Genomic_DNA"/>
</dbReference>
<accession>A0A656VKC8</accession>
<evidence type="ECO:0000313" key="3">
    <source>
        <dbReference type="EMBL" id="MDQ9556313.1"/>
    </source>
</evidence>
<evidence type="ECO:0000313" key="15">
    <source>
        <dbReference type="Proteomes" id="UP000247823"/>
    </source>
</evidence>
<evidence type="ECO:0000313" key="11">
    <source>
        <dbReference type="Proteomes" id="UP000037482"/>
    </source>
</evidence>
<dbReference type="Proteomes" id="UP000050489">
    <property type="component" value="Unassembled WGS sequence"/>
</dbReference>
<dbReference type="EMBL" id="PQGI02000001">
    <property type="protein sequence ID" value="MEX3186625.1"/>
    <property type="molecule type" value="Genomic_DNA"/>
</dbReference>
<reference evidence="9" key="8">
    <citation type="submission" date="2018-06" db="EMBL/GenBank/DDBJ databases">
        <title>Serratia marcescens genome sequencing and assembly.</title>
        <authorList>
            <person name="Martins R.C.R."/>
            <person name="Perdigao-Neto L.V."/>
            <person name="Costa S.F."/>
            <person name="Levin A.S.S."/>
        </authorList>
    </citation>
    <scope>NUCLEOTIDE SEQUENCE</scope>
    <source>
        <strain evidence="9">1283</strain>
    </source>
</reference>
<reference evidence="12" key="2">
    <citation type="submission" date="2016-04" db="EMBL/GenBank/DDBJ databases">
        <authorList>
            <person name="Osei Sekyere J."/>
            <person name="Sivertsen A."/>
            <person name="Pedersen A.T."/>
            <person name="Sundsfjord A."/>
        </authorList>
    </citation>
    <scope>NUCLEOTIDE SEQUENCE [LARGE SCALE GENOMIC DNA]</scope>
    <source>
        <strain evidence="12">945174350</strain>
    </source>
</reference>
<dbReference type="Proteomes" id="UP001234811">
    <property type="component" value="Unassembled WGS sequence"/>
</dbReference>
<reference evidence="9" key="9">
    <citation type="submission" date="2018-06" db="EMBL/GenBank/DDBJ databases">
        <authorList>
            <person name="Martins R.C."/>
            <person name="Perdigao-Neto L.V."/>
            <person name="Costa S.F."/>
            <person name="Levin A.S.S."/>
        </authorList>
    </citation>
    <scope>NUCLEOTIDE SEQUENCE</scope>
    <source>
        <strain evidence="9">1283</strain>
    </source>
</reference>
<evidence type="ECO:0000313" key="8">
    <source>
        <dbReference type="EMBL" id="POP18812.1"/>
    </source>
</evidence>
<dbReference type="EMBL" id="JTBC02000002">
    <property type="protein sequence ID" value="PNO70036.1"/>
    <property type="molecule type" value="Genomic_DNA"/>
</dbReference>
<reference evidence="2 11" key="1">
    <citation type="submission" date="2015-06" db="EMBL/GenBank/DDBJ databases">
        <title>Draft Genome of Serratia marcescens Strain AH0650_Sm1.</title>
        <authorList>
            <person name="Wan Y."/>
            <person name="Gorrie C."/>
            <person name="Holt K."/>
        </authorList>
    </citation>
    <scope>NUCLEOTIDE SEQUENCE [LARGE SCALE GENOMIC DNA]</scope>
    <source>
        <strain evidence="2 11">AH0650_Sm1</strain>
    </source>
</reference>
<evidence type="ECO:0000313" key="12">
    <source>
        <dbReference type="Proteomes" id="UP000050489"/>
    </source>
</evidence>
<dbReference type="Proteomes" id="UP000037482">
    <property type="component" value="Unassembled WGS sequence"/>
</dbReference>
<protein>
    <recommendedName>
        <fullName evidence="18">Ribbon-helix-helix protein CopG domain-containing protein</fullName>
    </recommendedName>
</protein>
<dbReference type="EMBL" id="QJQB01000619">
    <property type="protein sequence ID" value="PYA54779.1"/>
    <property type="molecule type" value="Genomic_DNA"/>
</dbReference>
<evidence type="ECO:0008006" key="18">
    <source>
        <dbReference type="Google" id="ProtNLM"/>
    </source>
</evidence>
<evidence type="ECO:0000313" key="9">
    <source>
        <dbReference type="EMBL" id="PYA54779.1"/>
    </source>
</evidence>
<keyword evidence="15" id="KW-1185">Reference proteome</keyword>
<evidence type="ECO:0000313" key="7">
    <source>
        <dbReference type="EMBL" id="PNO70036.1"/>
    </source>
</evidence>
<reference evidence="3 16" key="10">
    <citation type="submission" date="2023-07" db="EMBL/GenBank/DDBJ databases">
        <title>Pathogens genome sequencing project 196.</title>
        <authorList>
            <person name="Cao X."/>
        </authorList>
    </citation>
    <scope>NUCLEOTIDE SEQUENCE [LARGE SCALE GENOMIC DNA]</scope>
    <source>
        <strain evidence="3 16">SM41</strain>
    </source>
</reference>
<dbReference type="AlphaFoldDB" id="A0A086FK33"/>
<reference evidence="7" key="5">
    <citation type="submission" date="2017-12" db="EMBL/GenBank/DDBJ databases">
        <title>FDA dAtabase for Regulatory Grade micrObial Sequences (FDA-ARGOS): Supporting development and validation of Infectious Disease Dx tests.</title>
        <authorList>
            <person name="Campos J."/>
            <person name="Goldberg B."/>
            <person name="Tallon L.J."/>
            <person name="Sadzewicz L."/>
            <person name="Sengamalay N."/>
            <person name="Ott S."/>
            <person name="Godinez A."/>
            <person name="Nagaraj S."/>
            <person name="Vavikolanu K."/>
            <person name="Vyas G."/>
            <person name="Nadendla S."/>
            <person name="Aluvathingal J."/>
            <person name="Geyer C."/>
            <person name="Nandy P."/>
            <person name="Hobson J."/>
            <person name="Sichtig H."/>
        </authorList>
    </citation>
    <scope>NUCLEOTIDE SEQUENCE</scope>
    <source>
        <strain evidence="7">FDAARGOS_79</strain>
    </source>
</reference>
<reference evidence="4 17" key="11">
    <citation type="submission" date="2023-11" db="EMBL/GenBank/DDBJ databases">
        <title>Detection of rare carbapenemases in Enterobacterales - comparison of two colorimetric and two CIM-based carbapenemase assays.</title>
        <authorList>
            <person name="Schaffarczyk L."/>
            <person name="Noster J."/>
            <person name="Stelzer Y."/>
            <person name="Sattler J."/>
            <person name="Gatermann S."/>
            <person name="Hamprecht A."/>
        </authorList>
    </citation>
    <scope>NUCLEOTIDE SEQUENCE [LARGE SCALE GENOMIC DNA]</scope>
    <source>
        <strain evidence="4 17">CIM-Carb-136</strain>
    </source>
</reference>
<evidence type="ECO:0000313" key="2">
    <source>
        <dbReference type="EMBL" id="KMU52706.1"/>
    </source>
</evidence>
<accession>A0A086FK33</accession>
<dbReference type="EMBL" id="JAVIPQ010000185">
    <property type="protein sequence ID" value="MDQ9556313.1"/>
    <property type="molecule type" value="Genomic_DNA"/>
</dbReference>
<dbReference type="EMBL" id="PQGI01000001">
    <property type="protein sequence ID" value="POP18812.1"/>
    <property type="molecule type" value="Genomic_DNA"/>
</dbReference>
<reference evidence="5 13" key="13">
    <citation type="submission" date="2024-07" db="EMBL/GenBank/DDBJ databases">
        <authorList>
            <person name="Raymann K."/>
        </authorList>
    </citation>
    <scope>NUCLEOTIDE SEQUENCE [LARGE SCALE GENOMIC DNA]</scope>
    <source>
        <strain evidence="5 13">KZ19</strain>
    </source>
</reference>
<dbReference type="Proteomes" id="UP000030378">
    <property type="component" value="Unassembled WGS sequence"/>
</dbReference>
<dbReference type="GeneID" id="301146470"/>
<dbReference type="EMBL" id="LFJS01000012">
    <property type="protein sequence ID" value="KMU52706.1"/>
    <property type="molecule type" value="Genomic_DNA"/>
</dbReference>
<dbReference type="Proteomes" id="UP000237365">
    <property type="component" value="Unassembled WGS sequence"/>
</dbReference>
<dbReference type="EMBL" id="JAXABG010000001">
    <property type="protein sequence ID" value="MDX7081234.1"/>
    <property type="molecule type" value="Genomic_DNA"/>
</dbReference>
<evidence type="ECO:0000313" key="10">
    <source>
        <dbReference type="Proteomes" id="UP000030378"/>
    </source>
</evidence>
<evidence type="ECO:0000313" key="4">
    <source>
        <dbReference type="EMBL" id="MDX7081234.1"/>
    </source>
</evidence>